<dbReference type="Pfam" id="PF10756">
    <property type="entry name" value="bPH_6"/>
    <property type="match status" value="1"/>
</dbReference>
<feature type="domain" description="Low molecular weight protein antigen 6 PH" evidence="3">
    <location>
        <begin position="97"/>
        <end position="166"/>
    </location>
</feature>
<feature type="transmembrane region" description="Helical" evidence="2">
    <location>
        <begin position="78"/>
        <end position="100"/>
    </location>
</feature>
<feature type="transmembrane region" description="Helical" evidence="2">
    <location>
        <begin position="217"/>
        <end position="237"/>
    </location>
</feature>
<proteinExistence type="predicted"/>
<evidence type="ECO:0000256" key="1">
    <source>
        <dbReference type="SAM" id="MobiDB-lite"/>
    </source>
</evidence>
<keyword evidence="2" id="KW-1133">Transmembrane helix</keyword>
<reference evidence="4 5" key="1">
    <citation type="submission" date="2024-06" db="EMBL/GenBank/DDBJ databases">
        <title>The Natural Products Discovery Center: Release of the First 8490 Sequenced Strains for Exploring Actinobacteria Biosynthetic Diversity.</title>
        <authorList>
            <person name="Kalkreuter E."/>
            <person name="Kautsar S.A."/>
            <person name="Yang D."/>
            <person name="Bader C.D."/>
            <person name="Teijaro C.N."/>
            <person name="Fluegel L."/>
            <person name="Davis C.M."/>
            <person name="Simpson J.R."/>
            <person name="Lauterbach L."/>
            <person name="Steele A.D."/>
            <person name="Gui C."/>
            <person name="Meng S."/>
            <person name="Li G."/>
            <person name="Viehrig K."/>
            <person name="Ye F."/>
            <person name="Su P."/>
            <person name="Kiefer A.F."/>
            <person name="Nichols A."/>
            <person name="Cepeda A.J."/>
            <person name="Yan W."/>
            <person name="Fan B."/>
            <person name="Jiang Y."/>
            <person name="Adhikari A."/>
            <person name="Zheng C.-J."/>
            <person name="Schuster L."/>
            <person name="Cowan T.M."/>
            <person name="Smanski M.J."/>
            <person name="Chevrette M.G."/>
            <person name="De Carvalho L.P.S."/>
            <person name="Shen B."/>
        </authorList>
    </citation>
    <scope>NUCLEOTIDE SEQUENCE [LARGE SCALE GENOMIC DNA]</scope>
    <source>
        <strain evidence="4 5">NPDC045705</strain>
    </source>
</reference>
<evidence type="ECO:0000259" key="3">
    <source>
        <dbReference type="Pfam" id="PF10756"/>
    </source>
</evidence>
<keyword evidence="2" id="KW-0812">Transmembrane</keyword>
<evidence type="ECO:0000313" key="4">
    <source>
        <dbReference type="EMBL" id="MEU7297802.1"/>
    </source>
</evidence>
<protein>
    <submittedName>
        <fullName evidence="4">PH domain-containing protein</fullName>
    </submittedName>
</protein>
<dbReference type="RefSeq" id="WP_359215845.1">
    <property type="nucleotide sequence ID" value="NZ_JBEZAM010000080.1"/>
</dbReference>
<feature type="compositionally biased region" description="Basic and acidic residues" evidence="1">
    <location>
        <begin position="10"/>
        <end position="19"/>
    </location>
</feature>
<dbReference type="InterPro" id="IPR019692">
    <property type="entry name" value="CFP-6_PH"/>
</dbReference>
<accession>A0ABV3D5Q5</accession>
<comment type="caution">
    <text evidence="4">The sequence shown here is derived from an EMBL/GenBank/DDBJ whole genome shotgun (WGS) entry which is preliminary data.</text>
</comment>
<feature type="region of interest" description="Disordered" evidence="1">
    <location>
        <begin position="1"/>
        <end position="39"/>
    </location>
</feature>
<feature type="transmembrane region" description="Helical" evidence="2">
    <location>
        <begin position="49"/>
        <end position="66"/>
    </location>
</feature>
<keyword evidence="5" id="KW-1185">Reference proteome</keyword>
<evidence type="ECO:0000313" key="5">
    <source>
        <dbReference type="Proteomes" id="UP001551210"/>
    </source>
</evidence>
<keyword evidence="2" id="KW-0472">Membrane</keyword>
<organism evidence="4 5">
    <name type="scientific">Streptomyces exfoliatus</name>
    <name type="common">Streptomyces hydrogenans</name>
    <dbReference type="NCBI Taxonomy" id="1905"/>
    <lineage>
        <taxon>Bacteria</taxon>
        <taxon>Bacillati</taxon>
        <taxon>Actinomycetota</taxon>
        <taxon>Actinomycetes</taxon>
        <taxon>Kitasatosporales</taxon>
        <taxon>Streptomycetaceae</taxon>
        <taxon>Streptomyces</taxon>
    </lineage>
</organism>
<feature type="region of interest" description="Disordered" evidence="1">
    <location>
        <begin position="160"/>
        <end position="187"/>
    </location>
</feature>
<dbReference type="EMBL" id="JBEZAM010000080">
    <property type="protein sequence ID" value="MEU7297802.1"/>
    <property type="molecule type" value="Genomic_DNA"/>
</dbReference>
<name>A0ABV3D5Q5_STREX</name>
<dbReference type="Proteomes" id="UP001551210">
    <property type="component" value="Unassembled WGS sequence"/>
</dbReference>
<gene>
    <name evidence="4" type="ORF">AB0A76_32170</name>
</gene>
<evidence type="ECO:0000256" key="2">
    <source>
        <dbReference type="SAM" id="Phobius"/>
    </source>
</evidence>
<sequence>MTTPEPTPEPSHEPSRESTPEQPSAGPAKPSADGGQAQPFADRVYRSPMGIAGGVFLLVLALLFAGDVLVRGEGRSPWLALAGLVLAVPLIVAFTIRPAVYANDDRLRVRNPFRSITLPWSKVADVRAGYSSEVLTQDGTKYQLWAVPVSLRQRKKAARVAARASQDGPRGRAPVAAGAHDGGSRAASGDQAVAELRELAERRTGTPGAAGEVRVRWAYEIVGPALAGLLLLVILMATG</sequence>